<dbReference type="AlphaFoldDB" id="X1A139"/>
<dbReference type="Gene3D" id="3.60.21.10">
    <property type="match status" value="1"/>
</dbReference>
<name>X1A139_9ZZZZ</name>
<evidence type="ECO:0000259" key="1">
    <source>
        <dbReference type="Pfam" id="PF00149"/>
    </source>
</evidence>
<dbReference type="InterPro" id="IPR004843">
    <property type="entry name" value="Calcineurin-like_PHP"/>
</dbReference>
<comment type="caution">
    <text evidence="2">The sequence shown here is derived from an EMBL/GenBank/DDBJ whole genome shotgun (WGS) entry which is preliminary data.</text>
</comment>
<dbReference type="Pfam" id="PF00149">
    <property type="entry name" value="Metallophos"/>
    <property type="match status" value="1"/>
</dbReference>
<dbReference type="GO" id="GO:0016787">
    <property type="term" value="F:hydrolase activity"/>
    <property type="evidence" value="ECO:0007669"/>
    <property type="project" value="InterPro"/>
</dbReference>
<evidence type="ECO:0000313" key="2">
    <source>
        <dbReference type="EMBL" id="GAG75810.1"/>
    </source>
</evidence>
<gene>
    <name evidence="2" type="ORF">S01H4_35002</name>
</gene>
<proteinExistence type="predicted"/>
<reference evidence="2" key="1">
    <citation type="journal article" date="2014" name="Front. Microbiol.">
        <title>High frequency of phylogenetically diverse reductive dehalogenase-homologous genes in deep subseafloor sedimentary metagenomes.</title>
        <authorList>
            <person name="Kawai M."/>
            <person name="Futagami T."/>
            <person name="Toyoda A."/>
            <person name="Takaki Y."/>
            <person name="Nishi S."/>
            <person name="Hori S."/>
            <person name="Arai W."/>
            <person name="Tsubouchi T."/>
            <person name="Morono Y."/>
            <person name="Uchiyama I."/>
            <person name="Ito T."/>
            <person name="Fujiyama A."/>
            <person name="Inagaki F."/>
            <person name="Takami H."/>
        </authorList>
    </citation>
    <scope>NUCLEOTIDE SEQUENCE</scope>
    <source>
        <strain evidence="2">Expedition CK06-06</strain>
    </source>
</reference>
<dbReference type="EMBL" id="BART01018558">
    <property type="protein sequence ID" value="GAG75810.1"/>
    <property type="molecule type" value="Genomic_DNA"/>
</dbReference>
<organism evidence="2">
    <name type="scientific">marine sediment metagenome</name>
    <dbReference type="NCBI Taxonomy" id="412755"/>
    <lineage>
        <taxon>unclassified sequences</taxon>
        <taxon>metagenomes</taxon>
        <taxon>ecological metagenomes</taxon>
    </lineage>
</organism>
<protein>
    <recommendedName>
        <fullName evidence="1">Calcineurin-like phosphoesterase domain-containing protein</fullName>
    </recommendedName>
</protein>
<feature type="domain" description="Calcineurin-like phosphoesterase" evidence="1">
    <location>
        <begin position="3"/>
        <end position="163"/>
    </location>
</feature>
<dbReference type="InterPro" id="IPR029052">
    <property type="entry name" value="Metallo-depent_PP-like"/>
</dbReference>
<sequence>MSRVLVIGDVHEPVCRKGYLPFCQDLYKEWDCNRVIFIGDLVDWTAISFHSHNPEAPGPADEYQLALTGIQKWYEAFPKNVTVTIGNHDARPKRVAESVNIPAKFLRNYAELWETPKWQWVQSIIIDDVFYCHGHSKGGGNTPAWNLSKKMGMSVVMGHYHSRGGIIWSANPLRRWFGLDTGCGINDTAYAFAYAKEQAQRSILGAGIILDGNPYYEAMPVGKKEKYHDSKF</sequence>
<dbReference type="SUPFAM" id="SSF56300">
    <property type="entry name" value="Metallo-dependent phosphatases"/>
    <property type="match status" value="1"/>
</dbReference>
<accession>X1A139</accession>